<dbReference type="GO" id="GO:0000976">
    <property type="term" value="F:transcription cis-regulatory region binding"/>
    <property type="evidence" value="ECO:0007669"/>
    <property type="project" value="TreeGrafter"/>
</dbReference>
<dbReference type="SUPFAM" id="SSF48498">
    <property type="entry name" value="Tetracyclin repressor-like, C-terminal domain"/>
    <property type="match status" value="1"/>
</dbReference>
<feature type="DNA-binding region" description="H-T-H motif" evidence="4">
    <location>
        <begin position="54"/>
        <end position="73"/>
    </location>
</feature>
<evidence type="ECO:0000256" key="2">
    <source>
        <dbReference type="ARBA" id="ARBA00023125"/>
    </source>
</evidence>
<dbReference type="EMBL" id="BOQN01000011">
    <property type="protein sequence ID" value="GIM89241.1"/>
    <property type="molecule type" value="Genomic_DNA"/>
</dbReference>
<dbReference type="Pfam" id="PF00440">
    <property type="entry name" value="TetR_N"/>
    <property type="match status" value="1"/>
</dbReference>
<feature type="domain" description="HTH tetR-type" evidence="6">
    <location>
        <begin position="30"/>
        <end position="91"/>
    </location>
</feature>
<reference evidence="7 8" key="1">
    <citation type="submission" date="2021-03" db="EMBL/GenBank/DDBJ databases">
        <title>Whole genome shotgun sequence of Actinoplanes toevensis NBRC 105298.</title>
        <authorList>
            <person name="Komaki H."/>
            <person name="Tamura T."/>
        </authorList>
    </citation>
    <scope>NUCLEOTIDE SEQUENCE [LARGE SCALE GENOMIC DNA]</scope>
    <source>
        <strain evidence="7 8">NBRC 105298</strain>
    </source>
</reference>
<gene>
    <name evidence="7" type="ORF">Ato02nite_010340</name>
</gene>
<dbReference type="PANTHER" id="PTHR30055">
    <property type="entry name" value="HTH-TYPE TRANSCRIPTIONAL REGULATOR RUTR"/>
    <property type="match status" value="1"/>
</dbReference>
<accession>A0A919W7I2</accession>
<dbReference type="PROSITE" id="PS01081">
    <property type="entry name" value="HTH_TETR_1"/>
    <property type="match status" value="1"/>
</dbReference>
<organism evidence="7 8">
    <name type="scientific">Paractinoplanes toevensis</name>
    <dbReference type="NCBI Taxonomy" id="571911"/>
    <lineage>
        <taxon>Bacteria</taxon>
        <taxon>Bacillati</taxon>
        <taxon>Actinomycetota</taxon>
        <taxon>Actinomycetes</taxon>
        <taxon>Micromonosporales</taxon>
        <taxon>Micromonosporaceae</taxon>
        <taxon>Paractinoplanes</taxon>
    </lineage>
</organism>
<keyword evidence="1" id="KW-0805">Transcription regulation</keyword>
<dbReference type="InterPro" id="IPR050109">
    <property type="entry name" value="HTH-type_TetR-like_transc_reg"/>
</dbReference>
<evidence type="ECO:0000256" key="4">
    <source>
        <dbReference type="PROSITE-ProRule" id="PRU00335"/>
    </source>
</evidence>
<evidence type="ECO:0000256" key="1">
    <source>
        <dbReference type="ARBA" id="ARBA00023015"/>
    </source>
</evidence>
<dbReference type="InterPro" id="IPR009057">
    <property type="entry name" value="Homeodomain-like_sf"/>
</dbReference>
<dbReference type="InterPro" id="IPR011075">
    <property type="entry name" value="TetR_C"/>
</dbReference>
<dbReference type="Pfam" id="PF16859">
    <property type="entry name" value="TetR_C_11"/>
    <property type="match status" value="1"/>
</dbReference>
<protein>
    <recommendedName>
        <fullName evidence="6">HTH tetR-type domain-containing protein</fullName>
    </recommendedName>
</protein>
<evidence type="ECO:0000313" key="8">
    <source>
        <dbReference type="Proteomes" id="UP000677082"/>
    </source>
</evidence>
<dbReference type="AlphaFoldDB" id="A0A919W7I2"/>
<keyword evidence="8" id="KW-1185">Reference proteome</keyword>
<dbReference type="Proteomes" id="UP000677082">
    <property type="component" value="Unassembled WGS sequence"/>
</dbReference>
<dbReference type="Gene3D" id="1.10.357.10">
    <property type="entry name" value="Tetracycline Repressor, domain 2"/>
    <property type="match status" value="1"/>
</dbReference>
<dbReference type="Gene3D" id="1.10.10.60">
    <property type="entry name" value="Homeodomain-like"/>
    <property type="match status" value="1"/>
</dbReference>
<evidence type="ECO:0000259" key="6">
    <source>
        <dbReference type="PROSITE" id="PS50977"/>
    </source>
</evidence>
<dbReference type="PANTHER" id="PTHR30055:SF148">
    <property type="entry name" value="TETR-FAMILY TRANSCRIPTIONAL REGULATOR"/>
    <property type="match status" value="1"/>
</dbReference>
<evidence type="ECO:0000313" key="7">
    <source>
        <dbReference type="EMBL" id="GIM89241.1"/>
    </source>
</evidence>
<dbReference type="SUPFAM" id="SSF46689">
    <property type="entry name" value="Homeodomain-like"/>
    <property type="match status" value="1"/>
</dbReference>
<keyword evidence="2 4" id="KW-0238">DNA-binding</keyword>
<feature type="region of interest" description="Disordered" evidence="5">
    <location>
        <begin position="1"/>
        <end position="29"/>
    </location>
</feature>
<name>A0A919W7I2_9ACTN</name>
<dbReference type="InterPro" id="IPR023772">
    <property type="entry name" value="DNA-bd_HTH_TetR-type_CS"/>
</dbReference>
<evidence type="ECO:0000256" key="3">
    <source>
        <dbReference type="ARBA" id="ARBA00023163"/>
    </source>
</evidence>
<comment type="caution">
    <text evidence="7">The sequence shown here is derived from an EMBL/GenBank/DDBJ whole genome shotgun (WGS) entry which is preliminary data.</text>
</comment>
<proteinExistence type="predicted"/>
<evidence type="ECO:0000256" key="5">
    <source>
        <dbReference type="SAM" id="MobiDB-lite"/>
    </source>
</evidence>
<dbReference type="PROSITE" id="PS50977">
    <property type="entry name" value="HTH_TETR_2"/>
    <property type="match status" value="1"/>
</dbReference>
<dbReference type="InterPro" id="IPR036271">
    <property type="entry name" value="Tet_transcr_reg_TetR-rel_C_sf"/>
</dbReference>
<sequence>MNTMNTAVNETGAAAGAGQERKAPGRPRNAQADEAILDAVLEMLSTGQSVAAISIEAVAAKAGVGKATIYRRWPNKEALIIDAVAAMKGTLPVPAGESVRDDLIMLVKANRSGKARRYGKATVCLLPEFLKDEQLHHMYQAVIEPRRDVMRGVLRRGIENGELRPDLDVELSLLMIQGPGMMQHMLNWNPGIPEEGFAEALIDAFLRGASA</sequence>
<keyword evidence="3" id="KW-0804">Transcription</keyword>
<dbReference type="InterPro" id="IPR001647">
    <property type="entry name" value="HTH_TetR"/>
</dbReference>
<dbReference type="GO" id="GO:0003700">
    <property type="term" value="F:DNA-binding transcription factor activity"/>
    <property type="evidence" value="ECO:0007669"/>
    <property type="project" value="TreeGrafter"/>
</dbReference>